<reference evidence="1 2" key="1">
    <citation type="journal article" date="2011" name="Science">
        <title>The ecoresponsive genome of Daphnia pulex.</title>
        <authorList>
            <person name="Colbourne J.K."/>
            <person name="Pfrender M.E."/>
            <person name="Gilbert D."/>
            <person name="Thomas W.K."/>
            <person name="Tucker A."/>
            <person name="Oakley T.H."/>
            <person name="Tokishita S."/>
            <person name="Aerts A."/>
            <person name="Arnold G.J."/>
            <person name="Basu M.K."/>
            <person name="Bauer D.J."/>
            <person name="Caceres C.E."/>
            <person name="Carmel L."/>
            <person name="Casola C."/>
            <person name="Choi J.H."/>
            <person name="Detter J.C."/>
            <person name="Dong Q."/>
            <person name="Dusheyko S."/>
            <person name="Eads B.D."/>
            <person name="Frohlich T."/>
            <person name="Geiler-Samerotte K.A."/>
            <person name="Gerlach D."/>
            <person name="Hatcher P."/>
            <person name="Jogdeo S."/>
            <person name="Krijgsveld J."/>
            <person name="Kriventseva E.V."/>
            <person name="Kultz D."/>
            <person name="Laforsch C."/>
            <person name="Lindquist E."/>
            <person name="Lopez J."/>
            <person name="Manak J.R."/>
            <person name="Muller J."/>
            <person name="Pangilinan J."/>
            <person name="Patwardhan R.P."/>
            <person name="Pitluck S."/>
            <person name="Pritham E.J."/>
            <person name="Rechtsteiner A."/>
            <person name="Rho M."/>
            <person name="Rogozin I.B."/>
            <person name="Sakarya O."/>
            <person name="Salamov A."/>
            <person name="Schaack S."/>
            <person name="Shapiro H."/>
            <person name="Shiga Y."/>
            <person name="Skalitzky C."/>
            <person name="Smith Z."/>
            <person name="Souvorov A."/>
            <person name="Sung W."/>
            <person name="Tang Z."/>
            <person name="Tsuchiya D."/>
            <person name="Tu H."/>
            <person name="Vos H."/>
            <person name="Wang M."/>
            <person name="Wolf Y.I."/>
            <person name="Yamagata H."/>
            <person name="Yamada T."/>
            <person name="Ye Y."/>
            <person name="Shaw J.R."/>
            <person name="Andrews J."/>
            <person name="Crease T.J."/>
            <person name="Tang H."/>
            <person name="Lucas S.M."/>
            <person name="Robertson H.M."/>
            <person name="Bork P."/>
            <person name="Koonin E.V."/>
            <person name="Zdobnov E.M."/>
            <person name="Grigoriev I.V."/>
            <person name="Lynch M."/>
            <person name="Boore J.L."/>
        </authorList>
    </citation>
    <scope>NUCLEOTIDE SEQUENCE [LARGE SCALE GENOMIC DNA]</scope>
</reference>
<organism evidence="1 2">
    <name type="scientific">Daphnia pulex</name>
    <name type="common">Water flea</name>
    <dbReference type="NCBI Taxonomy" id="6669"/>
    <lineage>
        <taxon>Eukaryota</taxon>
        <taxon>Metazoa</taxon>
        <taxon>Ecdysozoa</taxon>
        <taxon>Arthropoda</taxon>
        <taxon>Crustacea</taxon>
        <taxon>Branchiopoda</taxon>
        <taxon>Diplostraca</taxon>
        <taxon>Cladocera</taxon>
        <taxon>Anomopoda</taxon>
        <taxon>Daphniidae</taxon>
        <taxon>Daphnia</taxon>
    </lineage>
</organism>
<dbReference type="AlphaFoldDB" id="E9GLQ9"/>
<dbReference type="Proteomes" id="UP000000305">
    <property type="component" value="Unassembled WGS sequence"/>
</dbReference>
<evidence type="ECO:0000313" key="1">
    <source>
        <dbReference type="EMBL" id="EFX79548.1"/>
    </source>
</evidence>
<accession>E9GLQ9</accession>
<evidence type="ECO:0000313" key="2">
    <source>
        <dbReference type="Proteomes" id="UP000000305"/>
    </source>
</evidence>
<keyword evidence="2" id="KW-1185">Reference proteome</keyword>
<protein>
    <submittedName>
        <fullName evidence="1">Uncharacterized protein</fullName>
    </submittedName>
</protein>
<gene>
    <name evidence="1" type="ORF">DAPPUDRAFT_244750</name>
</gene>
<dbReference type="PANTHER" id="PTHR33099:SF7">
    <property type="entry name" value="MYND-TYPE DOMAIN-CONTAINING PROTEIN"/>
    <property type="match status" value="1"/>
</dbReference>
<sequence length="467" mass="53631">MYCRYGRYGLDMFLNYFESSLISMLGWQAVAQQQLTQDFHQVVEYCCTYPQRIWTQFALKKDEITLRLLRLCIALRTRKEGLEILKILGSEFKTRGKKQILSFVGIQNEQVAQALVQFVCQSNGLGDCIDLIKNLITTHRIFKQFVPITKMIQYFLDAKCVEGAVLVGDGVASSLNNFDQKRVAVLKKPDISLYVDAIVSLEAYPEASSQERLASLVSLFSKLGSSLRCRLVVQLDAQVSVSRSSYPYQFYGDTLPSILAKYLQFVLEAERIPELADAHRLSSISLLLSQMKYNQLYHILDVFHKSSSEHWNTSPCYSDMMRDICKSMVSTMKNVKPIRGAVSKIVRFFFDFLDKSLSQSLLMEVCGFQAAGCWSHNIKYEFFSDIISSTEVWDKLDSVAKLDILNTCATLIESWIIEECKALDEISWTKKTQEEFFNCIDLFFLIEEHRFNPKQKNTITNRFSGHC</sequence>
<name>E9GLQ9_DAPPU</name>
<dbReference type="InParanoid" id="E9GLQ9"/>
<dbReference type="KEGG" id="dpx:DAPPUDRAFT_244750"/>
<proteinExistence type="predicted"/>
<dbReference type="EMBL" id="GL732551">
    <property type="protein sequence ID" value="EFX79548.1"/>
    <property type="molecule type" value="Genomic_DNA"/>
</dbReference>
<dbReference type="PANTHER" id="PTHR33099">
    <property type="entry name" value="FE2OG DIOXYGENASE DOMAIN-CONTAINING PROTEIN"/>
    <property type="match status" value="1"/>
</dbReference>
<dbReference type="HOGENOM" id="CLU_585621_0_0_1"/>